<organism evidence="2 3">
    <name type="scientific">Eleusine coracana subsp. coracana</name>
    <dbReference type="NCBI Taxonomy" id="191504"/>
    <lineage>
        <taxon>Eukaryota</taxon>
        <taxon>Viridiplantae</taxon>
        <taxon>Streptophyta</taxon>
        <taxon>Embryophyta</taxon>
        <taxon>Tracheophyta</taxon>
        <taxon>Spermatophyta</taxon>
        <taxon>Magnoliopsida</taxon>
        <taxon>Liliopsida</taxon>
        <taxon>Poales</taxon>
        <taxon>Poaceae</taxon>
        <taxon>PACMAD clade</taxon>
        <taxon>Chloridoideae</taxon>
        <taxon>Cynodonteae</taxon>
        <taxon>Eleusininae</taxon>
        <taxon>Eleusine</taxon>
    </lineage>
</organism>
<dbReference type="InterPro" id="IPR050466">
    <property type="entry name" value="Carboxylest/Gibb_receptor"/>
</dbReference>
<name>A0AAV5DRY6_ELECO</name>
<feature type="domain" description="Alpha/beta hydrolase fold-3" evidence="1">
    <location>
        <begin position="14"/>
        <end position="127"/>
    </location>
</feature>
<dbReference type="PANTHER" id="PTHR23024">
    <property type="entry name" value="ARYLACETAMIDE DEACETYLASE"/>
    <property type="match status" value="1"/>
</dbReference>
<dbReference type="SUPFAM" id="SSF53474">
    <property type="entry name" value="alpha/beta-Hydrolases"/>
    <property type="match status" value="1"/>
</dbReference>
<sequence>MAAGVKGLQLQASTTPPRIVGVVLLHPSFAAEEKMEAEDEEFSRANRVRWEVIFPDAKGRLDDPRINPMAAAAPSLAKLPGERLLVCTASGDPRAPRGRAYRDAVRASGWRGKVERFESENEGHCFFVPNQGGREAIKLMHRVVRFLAGH</sequence>
<comment type="caution">
    <text evidence="2">The sequence shown here is derived from an EMBL/GenBank/DDBJ whole genome shotgun (WGS) entry which is preliminary data.</text>
</comment>
<proteinExistence type="predicted"/>
<keyword evidence="3" id="KW-1185">Reference proteome</keyword>
<gene>
    <name evidence="2" type="primary">ga31534</name>
    <name evidence="2" type="ORF">PR202_ga31534</name>
</gene>
<dbReference type="InterPro" id="IPR029058">
    <property type="entry name" value="AB_hydrolase_fold"/>
</dbReference>
<dbReference type="GO" id="GO:0016787">
    <property type="term" value="F:hydrolase activity"/>
    <property type="evidence" value="ECO:0007669"/>
    <property type="project" value="InterPro"/>
</dbReference>
<dbReference type="InterPro" id="IPR013094">
    <property type="entry name" value="AB_hydrolase_3"/>
</dbReference>
<evidence type="ECO:0000313" key="3">
    <source>
        <dbReference type="Proteomes" id="UP001054889"/>
    </source>
</evidence>
<dbReference type="Proteomes" id="UP001054889">
    <property type="component" value="Unassembled WGS sequence"/>
</dbReference>
<accession>A0AAV5DRY6</accession>
<dbReference type="PANTHER" id="PTHR23024:SF192">
    <property type="entry name" value="OS09G0455500 PROTEIN"/>
    <property type="match status" value="1"/>
</dbReference>
<dbReference type="Gene3D" id="3.40.50.1820">
    <property type="entry name" value="alpha/beta hydrolase"/>
    <property type="match status" value="1"/>
</dbReference>
<dbReference type="AlphaFoldDB" id="A0AAV5DRY6"/>
<dbReference type="EMBL" id="BQKI01000041">
    <property type="protein sequence ID" value="GJN13190.1"/>
    <property type="molecule type" value="Genomic_DNA"/>
</dbReference>
<evidence type="ECO:0000313" key="2">
    <source>
        <dbReference type="EMBL" id="GJN13190.1"/>
    </source>
</evidence>
<reference evidence="2" key="1">
    <citation type="journal article" date="2018" name="DNA Res.">
        <title>Multiple hybrid de novo genome assembly of finger millet, an orphan allotetraploid crop.</title>
        <authorList>
            <person name="Hatakeyama M."/>
            <person name="Aluri S."/>
            <person name="Balachadran M.T."/>
            <person name="Sivarajan S.R."/>
            <person name="Patrignani A."/>
            <person name="Gruter S."/>
            <person name="Poveda L."/>
            <person name="Shimizu-Inatsugi R."/>
            <person name="Baeten J."/>
            <person name="Francoijs K.J."/>
            <person name="Nataraja K.N."/>
            <person name="Reddy Y.A.N."/>
            <person name="Phadnis S."/>
            <person name="Ravikumar R.L."/>
            <person name="Schlapbach R."/>
            <person name="Sreeman S.M."/>
            <person name="Shimizu K.K."/>
        </authorList>
    </citation>
    <scope>NUCLEOTIDE SEQUENCE</scope>
</reference>
<reference evidence="2" key="2">
    <citation type="submission" date="2021-12" db="EMBL/GenBank/DDBJ databases">
        <title>Resequencing data analysis of finger millet.</title>
        <authorList>
            <person name="Hatakeyama M."/>
            <person name="Aluri S."/>
            <person name="Balachadran M.T."/>
            <person name="Sivarajan S.R."/>
            <person name="Poveda L."/>
            <person name="Shimizu-Inatsugi R."/>
            <person name="Schlapbach R."/>
            <person name="Sreeman S.M."/>
            <person name="Shimizu K.K."/>
        </authorList>
    </citation>
    <scope>NUCLEOTIDE SEQUENCE</scope>
</reference>
<evidence type="ECO:0000259" key="1">
    <source>
        <dbReference type="Pfam" id="PF07859"/>
    </source>
</evidence>
<dbReference type="Pfam" id="PF07859">
    <property type="entry name" value="Abhydrolase_3"/>
    <property type="match status" value="1"/>
</dbReference>
<protein>
    <recommendedName>
        <fullName evidence="1">Alpha/beta hydrolase fold-3 domain-containing protein</fullName>
    </recommendedName>
</protein>